<evidence type="ECO:0000313" key="1">
    <source>
        <dbReference type="EMBL" id="OTP71079.1"/>
    </source>
</evidence>
<accession>A0A242MIE0</accession>
<comment type="caution">
    <text evidence="1">The sequence shown here is derived from an EMBL/GenBank/DDBJ whole genome shotgun (WGS) entry which is preliminary data.</text>
</comment>
<dbReference type="Proteomes" id="UP000194546">
    <property type="component" value="Unassembled WGS sequence"/>
</dbReference>
<dbReference type="AlphaFoldDB" id="A0A242MIE0"/>
<keyword evidence="1" id="KW-0808">Transferase</keyword>
<name>A0A242MIE0_CABSO</name>
<sequence>MGRWQQRAGTRPARGGRV</sequence>
<dbReference type="GO" id="GO:0016740">
    <property type="term" value="F:transferase activity"/>
    <property type="evidence" value="ECO:0007669"/>
    <property type="project" value="UniProtKB-KW"/>
</dbReference>
<organism evidence="1 2">
    <name type="scientific">Caballeronia sordidicola</name>
    <name type="common">Burkholderia sordidicola</name>
    <dbReference type="NCBI Taxonomy" id="196367"/>
    <lineage>
        <taxon>Bacteria</taxon>
        <taxon>Pseudomonadati</taxon>
        <taxon>Pseudomonadota</taxon>
        <taxon>Betaproteobacteria</taxon>
        <taxon>Burkholderiales</taxon>
        <taxon>Burkholderiaceae</taxon>
        <taxon>Caballeronia</taxon>
    </lineage>
</organism>
<reference evidence="1 2" key="1">
    <citation type="submission" date="2017-03" db="EMBL/GenBank/DDBJ databases">
        <title>Genome analysis of strain PAMC 26510.</title>
        <authorList>
            <person name="Oh H.-M."/>
            <person name="Yang J.-A."/>
        </authorList>
    </citation>
    <scope>NUCLEOTIDE SEQUENCE [LARGE SCALE GENOMIC DNA]</scope>
    <source>
        <strain evidence="1 2">PAMC 26510</strain>
    </source>
</reference>
<dbReference type="EMBL" id="NBTY01000129">
    <property type="protein sequence ID" value="OTP71079.1"/>
    <property type="molecule type" value="Genomic_DNA"/>
</dbReference>
<evidence type="ECO:0000313" key="2">
    <source>
        <dbReference type="Proteomes" id="UP000194546"/>
    </source>
</evidence>
<gene>
    <name evidence="1" type="ORF">PAMC26510_24030</name>
</gene>
<protein>
    <submittedName>
        <fullName evidence="1">Ornithine carbamoyltransferase</fullName>
    </submittedName>
</protein>
<proteinExistence type="predicted"/>